<reference evidence="1 2" key="1">
    <citation type="submission" date="2015-09" db="EMBL/GenBank/DDBJ databases">
        <title>Genome announcement of multiple Pseudomonas syringae strains.</title>
        <authorList>
            <person name="Thakur S."/>
            <person name="Wang P.W."/>
            <person name="Gong Y."/>
            <person name="Weir B.S."/>
            <person name="Guttman D.S."/>
        </authorList>
    </citation>
    <scope>NUCLEOTIDE SEQUENCE [LARGE SCALE GENOMIC DNA]</scope>
    <source>
        <strain evidence="1 2">ICMP2740</strain>
    </source>
</reference>
<dbReference type="AlphaFoldDB" id="A0A0P9WFT7"/>
<gene>
    <name evidence="1" type="ORF">ALO55_04639</name>
</gene>
<sequence length="35" mass="3855">MSSKASLHWSADYLVDLGEQGTEGVNTSLGFRLVW</sequence>
<name>A0A0P9WFT7_PSESH</name>
<dbReference type="Proteomes" id="UP000050396">
    <property type="component" value="Unassembled WGS sequence"/>
</dbReference>
<accession>A0A0P9WFT7</accession>
<proteinExistence type="predicted"/>
<evidence type="ECO:0000313" key="2">
    <source>
        <dbReference type="Proteomes" id="UP000050396"/>
    </source>
</evidence>
<dbReference type="EMBL" id="LJQZ01000271">
    <property type="protein sequence ID" value="KPY10295.1"/>
    <property type="molecule type" value="Genomic_DNA"/>
</dbReference>
<protein>
    <submittedName>
        <fullName evidence="1">Outer membrane autotransporter barrel</fullName>
    </submittedName>
</protein>
<evidence type="ECO:0000313" key="1">
    <source>
        <dbReference type="EMBL" id="KPY10295.1"/>
    </source>
</evidence>
<comment type="caution">
    <text evidence="1">The sequence shown here is derived from an EMBL/GenBank/DDBJ whole genome shotgun (WGS) entry which is preliminary data.</text>
</comment>
<organism evidence="1 2">
    <name type="scientific">Pseudomonas savastanoi pv. phaseolicola</name>
    <name type="common">Pseudomonas syringae pv. phaseolicola</name>
    <dbReference type="NCBI Taxonomy" id="319"/>
    <lineage>
        <taxon>Bacteria</taxon>
        <taxon>Pseudomonadati</taxon>
        <taxon>Pseudomonadota</taxon>
        <taxon>Gammaproteobacteria</taxon>
        <taxon>Pseudomonadales</taxon>
        <taxon>Pseudomonadaceae</taxon>
        <taxon>Pseudomonas</taxon>
    </lineage>
</organism>